<dbReference type="EMBL" id="RKHG01000001">
    <property type="protein sequence ID" value="ROR55048.1"/>
    <property type="molecule type" value="Genomic_DNA"/>
</dbReference>
<dbReference type="InterPro" id="IPR035172">
    <property type="entry name" value="DUF5302"/>
</dbReference>
<dbReference type="Pfam" id="PF17227">
    <property type="entry name" value="DUF5302"/>
    <property type="match status" value="1"/>
</dbReference>
<comment type="caution">
    <text evidence="2">The sequence shown here is derived from an EMBL/GenBank/DDBJ whole genome shotgun (WGS) entry which is preliminary data.</text>
</comment>
<name>A0A3N1ZWE4_9ACTN</name>
<organism evidence="2 3">
    <name type="scientific">Luteococcus japonicus</name>
    <dbReference type="NCBI Taxonomy" id="33984"/>
    <lineage>
        <taxon>Bacteria</taxon>
        <taxon>Bacillati</taxon>
        <taxon>Actinomycetota</taxon>
        <taxon>Actinomycetes</taxon>
        <taxon>Propionibacteriales</taxon>
        <taxon>Propionibacteriaceae</taxon>
        <taxon>Luteococcus</taxon>
    </lineage>
</organism>
<proteinExistence type="predicted"/>
<sequence length="62" mass="6523">MTEKPTPDGPQDPRDRMKAALEAKNAKSRQGADGQAAHLSGHGPKAVAKAAGKREFRRKSGG</sequence>
<evidence type="ECO:0000313" key="3">
    <source>
        <dbReference type="Proteomes" id="UP000275749"/>
    </source>
</evidence>
<reference evidence="2 3" key="1">
    <citation type="submission" date="2018-11" db="EMBL/GenBank/DDBJ databases">
        <title>Sequencing the genomes of 1000 actinobacteria strains.</title>
        <authorList>
            <person name="Klenk H.-P."/>
        </authorList>
    </citation>
    <scope>NUCLEOTIDE SEQUENCE [LARGE SCALE GENOMIC DNA]</scope>
    <source>
        <strain evidence="2 3">DSM 10546</strain>
    </source>
</reference>
<dbReference type="Proteomes" id="UP000275749">
    <property type="component" value="Unassembled WGS sequence"/>
</dbReference>
<evidence type="ECO:0008006" key="4">
    <source>
        <dbReference type="Google" id="ProtNLM"/>
    </source>
</evidence>
<dbReference type="RefSeq" id="WP_094766003.1">
    <property type="nucleotide sequence ID" value="NZ_RKHG01000001.1"/>
</dbReference>
<accession>A0A3N1ZWE4</accession>
<gene>
    <name evidence="2" type="ORF">EDD41_2298</name>
</gene>
<dbReference type="AlphaFoldDB" id="A0A3N1ZWE4"/>
<feature type="region of interest" description="Disordered" evidence="1">
    <location>
        <begin position="1"/>
        <end position="62"/>
    </location>
</feature>
<evidence type="ECO:0000256" key="1">
    <source>
        <dbReference type="SAM" id="MobiDB-lite"/>
    </source>
</evidence>
<feature type="compositionally biased region" description="Basic and acidic residues" evidence="1">
    <location>
        <begin position="1"/>
        <end position="25"/>
    </location>
</feature>
<evidence type="ECO:0000313" key="2">
    <source>
        <dbReference type="EMBL" id="ROR55048.1"/>
    </source>
</evidence>
<protein>
    <recommendedName>
        <fullName evidence="4">DUF5302 domain-containing protein</fullName>
    </recommendedName>
</protein>